<evidence type="ECO:0000259" key="3">
    <source>
        <dbReference type="PROSITE" id="PS50021"/>
    </source>
</evidence>
<dbReference type="InterPro" id="IPR052111">
    <property type="entry name" value="Spermatogenesis_Ciliary_MAP"/>
</dbReference>
<dbReference type="InterPro" id="IPR001715">
    <property type="entry name" value="CH_dom"/>
</dbReference>
<sequence>MSLIRNADDLEQMGEQELEELYTWIDGIPLTRPKRNIARDFSDGVLVAEVVKHFHPKLVDVHNYSPANATPQKMQNWMLLNRKVFKNYRFELSEDIVRNISNAKPGVIERVLFMLRSRIDRSLWEQQHMDASKGYENERPEADQRHSPRKDAKAVVTRNNMGVGGGQKFNPSKAVMDDTVPLILLEEKEQEILAKNETIQILQAKIKRLEHLLHLKDIRIEDMQQRLESTRATGKR</sequence>
<dbReference type="InterPro" id="IPR036872">
    <property type="entry name" value="CH_dom_sf"/>
</dbReference>
<dbReference type="InterPro" id="IPR010441">
    <property type="entry name" value="CH_2"/>
</dbReference>
<reference evidence="4 5" key="1">
    <citation type="submission" date="2024-02" db="EMBL/GenBank/DDBJ databases">
        <title>Chromosome-scale genome assembly of the rough periwinkle Littorina saxatilis.</title>
        <authorList>
            <person name="De Jode A."/>
            <person name="Faria R."/>
            <person name="Formenti G."/>
            <person name="Sims Y."/>
            <person name="Smith T.P."/>
            <person name="Tracey A."/>
            <person name="Wood J.M.D."/>
            <person name="Zagrodzka Z.B."/>
            <person name="Johannesson K."/>
            <person name="Butlin R.K."/>
            <person name="Leder E.H."/>
        </authorList>
    </citation>
    <scope>NUCLEOTIDE SEQUENCE [LARGE SCALE GENOMIC DNA]</scope>
    <source>
        <strain evidence="4">Snail1</strain>
        <tissue evidence="4">Muscle</tissue>
    </source>
</reference>
<dbReference type="SUPFAM" id="SSF47576">
    <property type="entry name" value="Calponin-homology domain, CH-domain"/>
    <property type="match status" value="1"/>
</dbReference>
<dbReference type="Pfam" id="PF06294">
    <property type="entry name" value="CH_2"/>
    <property type="match status" value="1"/>
</dbReference>
<protein>
    <recommendedName>
        <fullName evidence="3">Calponin-homology (CH) domain-containing protein</fullName>
    </recommendedName>
</protein>
<evidence type="ECO:0000256" key="1">
    <source>
        <dbReference type="SAM" id="Coils"/>
    </source>
</evidence>
<keyword evidence="1" id="KW-0175">Coiled coil</keyword>
<dbReference type="Gene3D" id="1.10.418.10">
    <property type="entry name" value="Calponin-like domain"/>
    <property type="match status" value="1"/>
</dbReference>
<name>A0AAN9G0F2_9CAEN</name>
<dbReference type="AlphaFoldDB" id="A0AAN9G0F2"/>
<evidence type="ECO:0000313" key="5">
    <source>
        <dbReference type="Proteomes" id="UP001374579"/>
    </source>
</evidence>
<dbReference type="GO" id="GO:0008017">
    <property type="term" value="F:microtubule binding"/>
    <property type="evidence" value="ECO:0007669"/>
    <property type="project" value="TreeGrafter"/>
</dbReference>
<dbReference type="GO" id="GO:0051493">
    <property type="term" value="P:regulation of cytoskeleton organization"/>
    <property type="evidence" value="ECO:0007669"/>
    <property type="project" value="TreeGrafter"/>
</dbReference>
<dbReference type="GO" id="GO:0005930">
    <property type="term" value="C:axoneme"/>
    <property type="evidence" value="ECO:0007669"/>
    <property type="project" value="TreeGrafter"/>
</dbReference>
<dbReference type="PANTHER" id="PTHR12509">
    <property type="entry name" value="SPERMATOGENESIS-ASSOCIATED 4-RELATED"/>
    <property type="match status" value="1"/>
</dbReference>
<proteinExistence type="predicted"/>
<dbReference type="PANTHER" id="PTHR12509:SF9">
    <property type="entry name" value="SPERM FLAGELLAR PROTEIN 1 ISOFORM X1"/>
    <property type="match status" value="1"/>
</dbReference>
<feature type="domain" description="Calponin-homology (CH)" evidence="3">
    <location>
        <begin position="15"/>
        <end position="120"/>
    </location>
</feature>
<evidence type="ECO:0000313" key="4">
    <source>
        <dbReference type="EMBL" id="KAK7090424.1"/>
    </source>
</evidence>
<dbReference type="EMBL" id="JBAMIC010000024">
    <property type="protein sequence ID" value="KAK7090424.1"/>
    <property type="molecule type" value="Genomic_DNA"/>
</dbReference>
<keyword evidence="5" id="KW-1185">Reference proteome</keyword>
<dbReference type="Proteomes" id="UP001374579">
    <property type="component" value="Unassembled WGS sequence"/>
</dbReference>
<organism evidence="4 5">
    <name type="scientific">Littorina saxatilis</name>
    <dbReference type="NCBI Taxonomy" id="31220"/>
    <lineage>
        <taxon>Eukaryota</taxon>
        <taxon>Metazoa</taxon>
        <taxon>Spiralia</taxon>
        <taxon>Lophotrochozoa</taxon>
        <taxon>Mollusca</taxon>
        <taxon>Gastropoda</taxon>
        <taxon>Caenogastropoda</taxon>
        <taxon>Littorinimorpha</taxon>
        <taxon>Littorinoidea</taxon>
        <taxon>Littorinidae</taxon>
        <taxon>Littorina</taxon>
    </lineage>
</organism>
<dbReference type="PROSITE" id="PS50021">
    <property type="entry name" value="CH"/>
    <property type="match status" value="1"/>
</dbReference>
<comment type="caution">
    <text evidence="4">The sequence shown here is derived from an EMBL/GenBank/DDBJ whole genome shotgun (WGS) entry which is preliminary data.</text>
</comment>
<feature type="region of interest" description="Disordered" evidence="2">
    <location>
        <begin position="130"/>
        <end position="154"/>
    </location>
</feature>
<accession>A0AAN9G0F2</accession>
<dbReference type="FunFam" id="1.10.418.10:FF:000059">
    <property type="entry name" value="RIKEN cDNA 6430531B16 gene"/>
    <property type="match status" value="1"/>
</dbReference>
<gene>
    <name evidence="4" type="ORF">V1264_010222</name>
</gene>
<feature type="coiled-coil region" evidence="1">
    <location>
        <begin position="185"/>
        <end position="226"/>
    </location>
</feature>
<feature type="compositionally biased region" description="Basic and acidic residues" evidence="2">
    <location>
        <begin position="130"/>
        <end position="153"/>
    </location>
</feature>
<evidence type="ECO:0000256" key="2">
    <source>
        <dbReference type="SAM" id="MobiDB-lite"/>
    </source>
</evidence>